<keyword evidence="2" id="KW-1185">Reference proteome</keyword>
<name>A0A1L9P235_9RHOB</name>
<reference evidence="1 2" key="1">
    <citation type="submission" date="2016-10" db="EMBL/GenBank/DDBJ databases">
        <title>Genome sequence of Planktotalea frisia SH6-1.</title>
        <authorList>
            <person name="Poehlein A."/>
            <person name="Bakenhus I."/>
            <person name="Voget S."/>
            <person name="Brinkhoff T."/>
            <person name="Simon M."/>
        </authorList>
    </citation>
    <scope>NUCLEOTIDE SEQUENCE [LARGE SCALE GENOMIC DNA]</scope>
    <source>
        <strain evidence="1 2">SH6-1</strain>
    </source>
</reference>
<evidence type="ECO:0000313" key="2">
    <source>
        <dbReference type="Proteomes" id="UP000184514"/>
    </source>
</evidence>
<protein>
    <submittedName>
        <fullName evidence="1">Uncharacterized protein</fullName>
    </submittedName>
</protein>
<gene>
    <name evidence="1" type="ORF">PFRI_01770</name>
</gene>
<evidence type="ECO:0000313" key="1">
    <source>
        <dbReference type="EMBL" id="OJI95568.1"/>
    </source>
</evidence>
<proteinExistence type="predicted"/>
<comment type="caution">
    <text evidence="1">The sequence shown here is derived from an EMBL/GenBank/DDBJ whole genome shotgun (WGS) entry which is preliminary data.</text>
</comment>
<organism evidence="1 2">
    <name type="scientific">Planktotalea frisia</name>
    <dbReference type="NCBI Taxonomy" id="696762"/>
    <lineage>
        <taxon>Bacteria</taxon>
        <taxon>Pseudomonadati</taxon>
        <taxon>Pseudomonadota</taxon>
        <taxon>Alphaproteobacteria</taxon>
        <taxon>Rhodobacterales</taxon>
        <taxon>Paracoccaceae</taxon>
        <taxon>Planktotalea</taxon>
    </lineage>
</organism>
<dbReference type="Proteomes" id="UP000184514">
    <property type="component" value="Unassembled WGS sequence"/>
</dbReference>
<dbReference type="AlphaFoldDB" id="A0A1L9P235"/>
<dbReference type="STRING" id="696762.PFRI_01770"/>
<sequence length="57" mass="6426">MTLSRRVKKIEGLQRSLIHEAPTVIRLIYEPSKTGPKEVGVIAGHMKLIENDPDLVF</sequence>
<dbReference type="EMBL" id="MLCB01000014">
    <property type="protein sequence ID" value="OJI95568.1"/>
    <property type="molecule type" value="Genomic_DNA"/>
</dbReference>
<accession>A0A1L9P235</accession>